<dbReference type="InterPro" id="IPR027434">
    <property type="entry name" value="Homing_endonucl"/>
</dbReference>
<keyword evidence="2 4" id="KW-0238">DNA-binding</keyword>
<dbReference type="SUPFAM" id="SSF55608">
    <property type="entry name" value="Homing endonucleases"/>
    <property type="match status" value="1"/>
</dbReference>
<dbReference type="GO" id="GO:0003677">
    <property type="term" value="F:DNA binding"/>
    <property type="evidence" value="ECO:0007669"/>
    <property type="project" value="UniProtKB-UniRule"/>
</dbReference>
<dbReference type="InterPro" id="IPR023054">
    <property type="entry name" value="Sporulation_regulator_WhiA_C"/>
</dbReference>
<feature type="domain" description="Sporulation regulator WhiA C-terminal" evidence="5">
    <location>
        <begin position="189"/>
        <end position="276"/>
    </location>
</feature>
<dbReference type="GO" id="GO:0051301">
    <property type="term" value="P:cell division"/>
    <property type="evidence" value="ECO:0007669"/>
    <property type="project" value="UniProtKB-UniRule"/>
</dbReference>
<dbReference type="GO" id="GO:0043937">
    <property type="term" value="P:regulation of sporulation"/>
    <property type="evidence" value="ECO:0007669"/>
    <property type="project" value="InterPro"/>
</dbReference>
<evidence type="ECO:0000313" key="7">
    <source>
        <dbReference type="EMBL" id="EFF41306.1"/>
    </source>
</evidence>
<feature type="domain" description="WhiA LAGLIDADG-like" evidence="6">
    <location>
        <begin position="94"/>
        <end position="185"/>
    </location>
</feature>
<keyword evidence="1 4" id="KW-0132">Cell division</keyword>
<dbReference type="InterPro" id="IPR039518">
    <property type="entry name" value="WhiA_LAGLIDADG_dom"/>
</dbReference>
<dbReference type="InterPro" id="IPR003802">
    <property type="entry name" value="Sporulation_regulator_WhiA"/>
</dbReference>
<evidence type="ECO:0000256" key="3">
    <source>
        <dbReference type="ARBA" id="ARBA00023306"/>
    </source>
</evidence>
<dbReference type="Proteomes" id="UP000004757">
    <property type="component" value="Unassembled WGS sequence"/>
</dbReference>
<evidence type="ECO:0000313" key="8">
    <source>
        <dbReference type="Proteomes" id="UP000004757"/>
    </source>
</evidence>
<reference evidence="7 8" key="1">
    <citation type="submission" date="2010-03" db="EMBL/GenBank/DDBJ databases">
        <authorList>
            <person name="Glass J.I."/>
            <person name="Benders G.A."/>
            <person name="Durkin A.S."/>
            <person name="Farmerie W.G."/>
            <person name="Hlavinka K."/>
            <person name="Hostetler J."/>
            <person name="Jackson J."/>
            <person name="May M.A."/>
            <person name="Miller R.H."/>
            <person name="Paralanov V."/>
            <person name="Radune D."/>
            <person name="Szczypinski B."/>
            <person name="Brown D.R."/>
        </authorList>
    </citation>
    <scope>NUCLEOTIDE SEQUENCE [LARGE SCALE GENOMIC DNA]</scope>
    <source>
        <strain evidence="7 8">A21JP2</strain>
    </source>
</reference>
<evidence type="ECO:0000259" key="6">
    <source>
        <dbReference type="Pfam" id="PF14527"/>
    </source>
</evidence>
<comment type="caution">
    <text evidence="7">The sequence shown here is derived from an EMBL/GenBank/DDBJ whole genome shotgun (WGS) entry which is preliminary data.</text>
</comment>
<evidence type="ECO:0000259" key="5">
    <source>
        <dbReference type="Pfam" id="PF02650"/>
    </source>
</evidence>
<dbReference type="HAMAP" id="MF_01420">
    <property type="entry name" value="HTH_type_WhiA"/>
    <property type="match status" value="1"/>
</dbReference>
<keyword evidence="8" id="KW-1185">Reference proteome</keyword>
<evidence type="ECO:0000256" key="1">
    <source>
        <dbReference type="ARBA" id="ARBA00022618"/>
    </source>
</evidence>
<dbReference type="Pfam" id="PF14527">
    <property type="entry name" value="LAGLIDADG_WhiA"/>
    <property type="match status" value="1"/>
</dbReference>
<dbReference type="EMBL" id="ADNC01000027">
    <property type="protein sequence ID" value="EFF41306.1"/>
    <property type="molecule type" value="Genomic_DNA"/>
</dbReference>
<sequence length="282" mass="33178">MKTESFAFQIKKEVIDNIKSPKHIKAFVKGFIFSNSIIEENNYKIVIKNDYLRTKFISFLDKTRTIYKYDVKQKSYIFISTGDYNLNNLTEYQAAFFSGVFCASGNISTKKTASYHLEIFSHYQENTEFLVDILNAHNFQFNIFERNNKVYAYIKKLEQICDFLGAIEAKTSYFELQDIKISRDIENSINRVQNIDISNISRVAKSNLKHSANIKFIFDNHLEKYFNENQLVFFKLKLENPYSTLNDLSDILYEKYNINMTKSGLNHWLIKLNTIAKMYGVK</sequence>
<comment type="function">
    <text evidence="4">Involved in cell division and chromosome segregation.</text>
</comment>
<evidence type="ECO:0000256" key="2">
    <source>
        <dbReference type="ARBA" id="ARBA00023125"/>
    </source>
</evidence>
<name>D4XWY3_9BACT</name>
<dbReference type="AlphaFoldDB" id="D4XWY3"/>
<dbReference type="Pfam" id="PF02650">
    <property type="entry name" value="HTH_WhiA"/>
    <property type="match status" value="1"/>
</dbReference>
<dbReference type="PANTHER" id="PTHR37307:SF1">
    <property type="entry name" value="CELL DIVISION PROTEIN WHIA-RELATED"/>
    <property type="match status" value="1"/>
</dbReference>
<dbReference type="NCBIfam" id="TIGR00647">
    <property type="entry name" value="DNA_bind_WhiA"/>
    <property type="match status" value="1"/>
</dbReference>
<organism evidence="7 8">
    <name type="scientific">Mycoplasmopsis alligatoris A21JP2</name>
    <dbReference type="NCBI Taxonomy" id="747682"/>
    <lineage>
        <taxon>Bacteria</taxon>
        <taxon>Bacillati</taxon>
        <taxon>Mycoplasmatota</taxon>
        <taxon>Mycoplasmoidales</taxon>
        <taxon>Metamycoplasmataceae</taxon>
        <taxon>Mycoplasmopsis</taxon>
    </lineage>
</organism>
<dbReference type="Gene3D" id="3.10.28.10">
    <property type="entry name" value="Homing endonucleases"/>
    <property type="match status" value="1"/>
</dbReference>
<keyword evidence="3 4" id="KW-0131">Cell cycle</keyword>
<dbReference type="STRING" id="747682.MALL_0281"/>
<comment type="similarity">
    <text evidence="4">Belongs to the WhiA family.</text>
</comment>
<evidence type="ECO:0000256" key="4">
    <source>
        <dbReference type="HAMAP-Rule" id="MF_01420"/>
    </source>
</evidence>
<dbReference type="RefSeq" id="WP_005683937.1">
    <property type="nucleotide sequence ID" value="NZ_ADNC01000027.1"/>
</dbReference>
<dbReference type="OrthoDB" id="401278at2"/>
<dbReference type="PANTHER" id="PTHR37307">
    <property type="entry name" value="CELL DIVISION PROTEIN WHIA-RELATED"/>
    <property type="match status" value="1"/>
</dbReference>
<accession>D4XWY3</accession>
<protein>
    <recommendedName>
        <fullName evidence="4">Probable cell division protein WhiA</fullName>
    </recommendedName>
</protein>
<proteinExistence type="inferred from homology"/>
<gene>
    <name evidence="4" type="primary">whiA</name>
    <name evidence="7" type="ORF">MALL_0281</name>
</gene>
<dbReference type="eggNOG" id="COG1481">
    <property type="taxonomic scope" value="Bacteria"/>
</dbReference>